<dbReference type="SUPFAM" id="SSF51679">
    <property type="entry name" value="Bacterial luciferase-like"/>
    <property type="match status" value="1"/>
</dbReference>
<gene>
    <name evidence="4" type="ORF">BCF44_10979</name>
</gene>
<feature type="region of interest" description="Disordered" evidence="2">
    <location>
        <begin position="97"/>
        <end position="118"/>
    </location>
</feature>
<accession>A0A3E0HER1</accession>
<comment type="caution">
    <text evidence="4">The sequence shown here is derived from an EMBL/GenBank/DDBJ whole genome shotgun (WGS) entry which is preliminary data.</text>
</comment>
<dbReference type="EMBL" id="QUNO01000009">
    <property type="protein sequence ID" value="REH43536.1"/>
    <property type="molecule type" value="Genomic_DNA"/>
</dbReference>
<dbReference type="Gene3D" id="3.20.20.30">
    <property type="entry name" value="Luciferase-like domain"/>
    <property type="match status" value="1"/>
</dbReference>
<keyword evidence="5" id="KW-1185">Reference proteome</keyword>
<dbReference type="AlphaFoldDB" id="A0A3E0HER1"/>
<name>A0A3E0HER1_9PSEU</name>
<dbReference type="PANTHER" id="PTHR43244">
    <property type="match status" value="1"/>
</dbReference>
<feature type="domain" description="Luciferase-like" evidence="3">
    <location>
        <begin position="13"/>
        <end position="100"/>
    </location>
</feature>
<evidence type="ECO:0000313" key="4">
    <source>
        <dbReference type="EMBL" id="REH43536.1"/>
    </source>
</evidence>
<evidence type="ECO:0000256" key="1">
    <source>
        <dbReference type="ARBA" id="ARBA00023002"/>
    </source>
</evidence>
<keyword evidence="1" id="KW-0560">Oxidoreductase</keyword>
<dbReference type="GO" id="GO:0004497">
    <property type="term" value="F:monooxygenase activity"/>
    <property type="evidence" value="ECO:0007669"/>
    <property type="project" value="UniProtKB-KW"/>
</dbReference>
<dbReference type="RefSeq" id="WP_246015565.1">
    <property type="nucleotide sequence ID" value="NZ_CP144375.1"/>
</dbReference>
<proteinExistence type="predicted"/>
<dbReference type="InterPro" id="IPR036661">
    <property type="entry name" value="Luciferase-like_sf"/>
</dbReference>
<dbReference type="GO" id="GO:0016705">
    <property type="term" value="F:oxidoreductase activity, acting on paired donors, with incorporation or reduction of molecular oxygen"/>
    <property type="evidence" value="ECO:0007669"/>
    <property type="project" value="InterPro"/>
</dbReference>
<reference evidence="4 5" key="1">
    <citation type="submission" date="2018-08" db="EMBL/GenBank/DDBJ databases">
        <title>Genomic Encyclopedia of Archaeal and Bacterial Type Strains, Phase II (KMG-II): from individual species to whole genera.</title>
        <authorList>
            <person name="Goeker M."/>
        </authorList>
    </citation>
    <scope>NUCLEOTIDE SEQUENCE [LARGE SCALE GENOMIC DNA]</scope>
    <source>
        <strain evidence="4 5">DSM 45791</strain>
    </source>
</reference>
<organism evidence="4 5">
    <name type="scientific">Kutzneria buriramensis</name>
    <dbReference type="NCBI Taxonomy" id="1045776"/>
    <lineage>
        <taxon>Bacteria</taxon>
        <taxon>Bacillati</taxon>
        <taxon>Actinomycetota</taxon>
        <taxon>Actinomycetes</taxon>
        <taxon>Pseudonocardiales</taxon>
        <taxon>Pseudonocardiaceae</taxon>
        <taxon>Kutzneria</taxon>
    </lineage>
</organism>
<evidence type="ECO:0000256" key="2">
    <source>
        <dbReference type="SAM" id="MobiDB-lite"/>
    </source>
</evidence>
<keyword evidence="4" id="KW-0503">Monooxygenase</keyword>
<dbReference type="PANTHER" id="PTHR43244:SF1">
    <property type="entry name" value="5,10-METHYLENETETRAHYDROMETHANOPTERIN REDUCTASE"/>
    <property type="match status" value="1"/>
</dbReference>
<dbReference type="InterPro" id="IPR011251">
    <property type="entry name" value="Luciferase-like_dom"/>
</dbReference>
<sequence>MRVRFGAVLHQSAARPQDVVGLAELVGLDVVALSDHPYWPHRLDTVTLLSTIVARTRRVTVLSNPMNLPLRPPAVPARTAASLDILSGGRFELGLGSGRRSASGSARTDRACSGWSARSATAGSRARRSCRRRPCRRPTASDDPEFIRRFADEVAPAVRDLVAKA</sequence>
<dbReference type="InterPro" id="IPR050564">
    <property type="entry name" value="F420-G6PD/mer"/>
</dbReference>
<evidence type="ECO:0000313" key="5">
    <source>
        <dbReference type="Proteomes" id="UP000256269"/>
    </source>
</evidence>
<evidence type="ECO:0000259" key="3">
    <source>
        <dbReference type="Pfam" id="PF00296"/>
    </source>
</evidence>
<protein>
    <submittedName>
        <fullName evidence="4">Luciferase-like monooxygenase</fullName>
    </submittedName>
</protein>
<dbReference type="Pfam" id="PF00296">
    <property type="entry name" value="Bac_luciferase"/>
    <property type="match status" value="1"/>
</dbReference>
<dbReference type="Proteomes" id="UP000256269">
    <property type="component" value="Unassembled WGS sequence"/>
</dbReference>